<keyword evidence="3" id="KW-1185">Reference proteome</keyword>
<keyword evidence="1" id="KW-1133">Transmembrane helix</keyword>
<dbReference type="RefSeq" id="WP_027699101.1">
    <property type="nucleotide sequence ID" value="NZ_DF820490.1"/>
</dbReference>
<sequence length="138" mass="15537">MTDEQRINIWMKSLVETGFAIFTVIFLIKLNMMNTTLNNIVDTSDAFKVIMFNNGQPALFALGAFLLVLLAVVISFWCWHRPNYERYADSEILLAIISTILNIIFVILILIFINNPILRSIIVVGGIGLIALYVVGSQ</sequence>
<dbReference type="AlphaFoldDB" id="A0A069CUI9"/>
<evidence type="ECO:0000256" key="1">
    <source>
        <dbReference type="SAM" id="Phobius"/>
    </source>
</evidence>
<keyword evidence="1" id="KW-0472">Membrane</keyword>
<evidence type="ECO:0000313" key="2">
    <source>
        <dbReference type="EMBL" id="GAK31067.1"/>
    </source>
</evidence>
<feature type="transmembrane region" description="Helical" evidence="1">
    <location>
        <begin position="58"/>
        <end position="80"/>
    </location>
</feature>
<dbReference type="EMBL" id="DF820490">
    <property type="protein sequence ID" value="GAK31067.1"/>
    <property type="molecule type" value="Genomic_DNA"/>
</dbReference>
<gene>
    <name evidence="2" type="ORF">WOSG25_070440</name>
</gene>
<feature type="transmembrane region" description="Helical" evidence="1">
    <location>
        <begin position="9"/>
        <end position="28"/>
    </location>
</feature>
<accession>A0A069CUI9</accession>
<feature type="transmembrane region" description="Helical" evidence="1">
    <location>
        <begin position="117"/>
        <end position="135"/>
    </location>
</feature>
<organism evidence="2 3">
    <name type="scientific">Weissella oryzae (strain DSM 25784 / JCM 18191 / LMG 30913 / SG25)</name>
    <dbReference type="NCBI Taxonomy" id="1329250"/>
    <lineage>
        <taxon>Bacteria</taxon>
        <taxon>Bacillati</taxon>
        <taxon>Bacillota</taxon>
        <taxon>Bacilli</taxon>
        <taxon>Lactobacillales</taxon>
        <taxon>Lactobacillaceae</taxon>
        <taxon>Weissella</taxon>
    </lineage>
</organism>
<reference evidence="3" key="1">
    <citation type="journal article" date="2014" name="Genome Announc.">
        <title>Draft genome sequence of Weissella oryzae SG25T, isolated from fermented rice grains.</title>
        <authorList>
            <person name="Tanizawa Y."/>
            <person name="Fujisawa T."/>
            <person name="Mochizuki T."/>
            <person name="Kaminuma E."/>
            <person name="Suzuki Y."/>
            <person name="Nakamura Y."/>
            <person name="Tohno M."/>
        </authorList>
    </citation>
    <scope>NUCLEOTIDE SEQUENCE [LARGE SCALE GENOMIC DNA]</scope>
    <source>
        <strain evidence="3">DSM 25784 / JCM 18191 / LMG 30913 / SG25</strain>
    </source>
</reference>
<evidence type="ECO:0000313" key="3">
    <source>
        <dbReference type="Proteomes" id="UP000030643"/>
    </source>
</evidence>
<dbReference type="Proteomes" id="UP000030643">
    <property type="component" value="Unassembled WGS sequence"/>
</dbReference>
<name>A0A069CUI9_WEIOS</name>
<protein>
    <submittedName>
        <fullName evidence="2">Uncharacterized protein</fullName>
    </submittedName>
</protein>
<proteinExistence type="predicted"/>
<keyword evidence="1" id="KW-0812">Transmembrane</keyword>
<feature type="transmembrane region" description="Helical" evidence="1">
    <location>
        <begin position="92"/>
        <end position="111"/>
    </location>
</feature>